<evidence type="ECO:0000256" key="1">
    <source>
        <dbReference type="SAM" id="Phobius"/>
    </source>
</evidence>
<keyword evidence="1" id="KW-0812">Transmembrane</keyword>
<keyword evidence="1" id="KW-0472">Membrane</keyword>
<gene>
    <name evidence="2" type="ORF">CEQ21_04580</name>
</gene>
<proteinExistence type="predicted"/>
<accession>A0A553STE0</accession>
<evidence type="ECO:0000313" key="2">
    <source>
        <dbReference type="EMBL" id="TRZ40221.1"/>
    </source>
</evidence>
<dbReference type="EMBL" id="RIBP01000001">
    <property type="protein sequence ID" value="TRZ40221.1"/>
    <property type="molecule type" value="Genomic_DNA"/>
</dbReference>
<dbReference type="Proteomes" id="UP000319837">
    <property type="component" value="Unassembled WGS sequence"/>
</dbReference>
<evidence type="ECO:0008006" key="4">
    <source>
        <dbReference type="Google" id="ProtNLM"/>
    </source>
</evidence>
<protein>
    <recommendedName>
        <fullName evidence="4">NADH dehydrogenase subunit 4</fullName>
    </recommendedName>
</protein>
<comment type="caution">
    <text evidence="2">The sequence shown here is derived from an EMBL/GenBank/DDBJ whole genome shotgun (WGS) entry which is preliminary data.</text>
</comment>
<dbReference type="AlphaFoldDB" id="A0A553STE0"/>
<keyword evidence="1" id="KW-1133">Transmembrane helix</keyword>
<organism evidence="2 3">
    <name type="scientific">Niallia circulans</name>
    <name type="common">Bacillus circulans</name>
    <dbReference type="NCBI Taxonomy" id="1397"/>
    <lineage>
        <taxon>Bacteria</taxon>
        <taxon>Bacillati</taxon>
        <taxon>Bacillota</taxon>
        <taxon>Bacilli</taxon>
        <taxon>Bacillales</taxon>
        <taxon>Bacillaceae</taxon>
        <taxon>Niallia</taxon>
    </lineage>
</organism>
<evidence type="ECO:0000313" key="3">
    <source>
        <dbReference type="Proteomes" id="UP000319837"/>
    </source>
</evidence>
<reference evidence="3" key="1">
    <citation type="submission" date="2018-10" db="EMBL/GenBank/DDBJ databases">
        <title>FDA dAtabase for Regulatory Grade micrObial Sequences (FDA-ARGOS): Supporting development and validation of Infectious Disease Dx tests.</title>
        <authorList>
            <person name="Minogue T."/>
            <person name="Wolcott M."/>
            <person name="Wasieloski L."/>
            <person name="Aguilar W."/>
            <person name="Moore D."/>
            <person name="Tallon L."/>
            <person name="Sadzewicz L."/>
            <person name="Sengamalay N."/>
            <person name="Ott S."/>
            <person name="Godinez A."/>
            <person name="Nagaraj S."/>
            <person name="Vavikolanu K."/>
            <person name="Vyas G."/>
            <person name="Nadendla S."/>
            <person name="George J."/>
            <person name="Sichtig H."/>
        </authorList>
    </citation>
    <scope>NUCLEOTIDE SEQUENCE [LARGE SCALE GENOMIC DNA]</scope>
    <source>
        <strain evidence="3">FDAARGOS_343</strain>
    </source>
</reference>
<sequence>MNNKKSIIFIILFLVLPITFMLSSFGWRYLFLHRELIKVATDCLSILGIYYVIVSFIFSFGLKNINLKDL</sequence>
<dbReference type="RefSeq" id="WP_185763623.1">
    <property type="nucleotide sequence ID" value="NZ_RIBP01000001.1"/>
</dbReference>
<feature type="transmembrane region" description="Helical" evidence="1">
    <location>
        <begin position="43"/>
        <end position="62"/>
    </location>
</feature>
<feature type="transmembrane region" description="Helical" evidence="1">
    <location>
        <begin position="6"/>
        <end position="31"/>
    </location>
</feature>
<name>A0A553STE0_NIACI</name>